<dbReference type="AlphaFoldDB" id="A0A803MEY8"/>
<organism evidence="1 2">
    <name type="scientific">Chenopodium quinoa</name>
    <name type="common">Quinoa</name>
    <dbReference type="NCBI Taxonomy" id="63459"/>
    <lineage>
        <taxon>Eukaryota</taxon>
        <taxon>Viridiplantae</taxon>
        <taxon>Streptophyta</taxon>
        <taxon>Embryophyta</taxon>
        <taxon>Tracheophyta</taxon>
        <taxon>Spermatophyta</taxon>
        <taxon>Magnoliopsida</taxon>
        <taxon>eudicotyledons</taxon>
        <taxon>Gunneridae</taxon>
        <taxon>Pentapetalae</taxon>
        <taxon>Caryophyllales</taxon>
        <taxon>Chenopodiaceae</taxon>
        <taxon>Chenopodioideae</taxon>
        <taxon>Atripliceae</taxon>
        <taxon>Chenopodium</taxon>
    </lineage>
</organism>
<protein>
    <submittedName>
        <fullName evidence="1">Uncharacterized protein</fullName>
    </submittedName>
</protein>
<name>A0A803MEY8_CHEQI</name>
<evidence type="ECO:0000313" key="2">
    <source>
        <dbReference type="Proteomes" id="UP000596660"/>
    </source>
</evidence>
<reference evidence="1" key="2">
    <citation type="submission" date="2021-03" db="UniProtKB">
        <authorList>
            <consortium name="EnsemblPlants"/>
        </authorList>
    </citation>
    <scope>IDENTIFICATION</scope>
</reference>
<dbReference type="Pfam" id="PF09366">
    <property type="entry name" value="DUF1997"/>
    <property type="match status" value="1"/>
</dbReference>
<dbReference type="Gramene" id="AUR62028031-RA">
    <property type="protein sequence ID" value="AUR62028031-RA:cds"/>
    <property type="gene ID" value="AUR62028031"/>
</dbReference>
<dbReference type="Proteomes" id="UP000596660">
    <property type="component" value="Unplaced"/>
</dbReference>
<dbReference type="EnsemblPlants" id="AUR62028031-RA">
    <property type="protein sequence ID" value="AUR62028031-RA:cds"/>
    <property type="gene ID" value="AUR62028031"/>
</dbReference>
<accession>A0A803MEY8</accession>
<reference evidence="1" key="1">
    <citation type="journal article" date="2017" name="Nature">
        <title>The genome of Chenopodium quinoa.</title>
        <authorList>
            <person name="Jarvis D.E."/>
            <person name="Ho Y.S."/>
            <person name="Lightfoot D.J."/>
            <person name="Schmoeckel S.M."/>
            <person name="Li B."/>
            <person name="Borm T.J.A."/>
            <person name="Ohyanagi H."/>
            <person name="Mineta K."/>
            <person name="Michell C.T."/>
            <person name="Saber N."/>
            <person name="Kharbatia N.M."/>
            <person name="Rupper R.R."/>
            <person name="Sharp A.R."/>
            <person name="Dally N."/>
            <person name="Boughton B.A."/>
            <person name="Woo Y.H."/>
            <person name="Gao G."/>
            <person name="Schijlen E.G.W.M."/>
            <person name="Guo X."/>
            <person name="Momin A.A."/>
            <person name="Negrao S."/>
            <person name="Al-Babili S."/>
            <person name="Gehring C."/>
            <person name="Roessner U."/>
            <person name="Jung C."/>
            <person name="Murphy K."/>
            <person name="Arold S.T."/>
            <person name="Gojobori T."/>
            <person name="van der Linden C.G."/>
            <person name="van Loo E.N."/>
            <person name="Jellen E.N."/>
            <person name="Maughan P.J."/>
            <person name="Tester M."/>
        </authorList>
    </citation>
    <scope>NUCLEOTIDE SEQUENCE [LARGE SCALE GENOMIC DNA]</scope>
    <source>
        <strain evidence="1">cv. PI 614886</strain>
    </source>
</reference>
<dbReference type="PANTHER" id="PTHR34131:SF2">
    <property type="entry name" value="FAMILY PROTEIN, PUTATIVE (DUF1997)-RELATED"/>
    <property type="match status" value="1"/>
</dbReference>
<evidence type="ECO:0000313" key="1">
    <source>
        <dbReference type="EnsemblPlants" id="AUR62028031-RA:cds"/>
    </source>
</evidence>
<dbReference type="PANTHER" id="PTHR34131">
    <property type="entry name" value="(RAP ANNOTATION RELEASE2) GALACTOSE-BINDING LIKE DOMAIN CONTAINING PROTEIN"/>
    <property type="match status" value="1"/>
</dbReference>
<dbReference type="InterPro" id="IPR018971">
    <property type="entry name" value="DUF1997"/>
</dbReference>
<sequence>MYHISQFLKHPTGVEAMLNVNALESYVLIDTNTYRCKLPPIQLLNFEVAPVLDLEVTPASECCIVELLSCKFEGSEIVENQNQYFSATMKNFISWNITGSESFLEVDVKLNITLEVNFLVGSVYLSTAMQV</sequence>
<keyword evidence="2" id="KW-1185">Reference proteome</keyword>
<proteinExistence type="predicted"/>